<dbReference type="SUPFAM" id="SSF52540">
    <property type="entry name" value="P-loop containing nucleoside triphosphate hydrolases"/>
    <property type="match status" value="1"/>
</dbReference>
<organism evidence="6 7">
    <name type="scientific">Nocardia camponoti</name>
    <dbReference type="NCBI Taxonomy" id="1616106"/>
    <lineage>
        <taxon>Bacteria</taxon>
        <taxon>Bacillati</taxon>
        <taxon>Actinomycetota</taxon>
        <taxon>Actinomycetes</taxon>
        <taxon>Mycobacteriales</taxon>
        <taxon>Nocardiaceae</taxon>
        <taxon>Nocardia</taxon>
    </lineage>
</organism>
<keyword evidence="3" id="KW-0347">Helicase</keyword>
<sequence>MFCSGDRVISSVGDLLRAADCEFALLRALDTALGTLPGALADAGIAGPPAPTPELVRHFGPAMVRVPSINEAAGLSAADRLAAITAAASATTDALRAGAAAIHGAVFFDGKHVSTAELLLANGDRYTVHGSIAPLAVRGQRIEFASRPLGLVPDPVVETEAPRGHRTPFERAAGFTNELPVVDARRESLSLSLTFAAVGLALTDAGFGVDGIGYVTTATGVHPDRLDRLVPILRARRARLDHIVDEKLGELLPVQWGDPRYLACEHCPTCVAAAEAARDVLLVAGIRPAHRVRMREAGILTIDRLAATTELVPGLAQRTVTGLRRQAQLQLERERTGKPAFALRDPSALGALPAPNGGDLALVIETDDYGDITLVEVADARGSVFLGEPTAPWSDPARVLADLLDVLDDHLTVDENLHICHYGSSVRSALLDWAGRLGDGADLLDDLLAVGAFLDLAPIVRTSVLVGERDYSAATLAAMIAPNMLPLGATRAAASDLLAIRDWLLERAVEANVEVPGSPFAVSESDEAPALRASPVEAALSEFAAGARGLAGSAAALTAAILGYHRRERQPAWLAHLDRLANPVAEWADAPGVLVADWGTVDTKWHRTPQLATMRRYLTLTGRLGTGATLAPGTQLVTVYDGAAAAGMVHGLGRRATATATVLGCGVDANFDDTVRLEELLPPDCPPYDDLPAAIAPAPPETDPNYDAALELVAQELLMALPSVPENAVFDLLLRRRPRLLDGPLPEPTADPAIAIAAALGDLDASYLAVHGPPGTGKTGITGRALERLVTRHGWRIGVVAESHAVIERIFDVVVEAGLLPQLIAKKDVASVGREWSAIEGDKYPRFLDNAVNGCVIGGTTADFVNPDLFAPGSLDLLVIADAGERGLADTVAVAPTARNLLLLGDREPTYAAAGHPEPVQTSALAWLCDRAATLPPEYGYFLDRTWRMHPALCAPVSATWYEGRLRANENVTGTRSLSGESPGVSTVLVEHRGNSTESDAEAREVVRRVRALLTETWTEEGESRKLHPHDIFVVAPYAAQVARIRTLLARAKIEDVLVGTPDRFRGREAAVVLLSMTTSTPSDAPFGMRPLLSRTVIQSALCRATWKAVIIRSPLLTEYVPWARSELIPLVELLRLR</sequence>
<dbReference type="CDD" id="cd18808">
    <property type="entry name" value="SF1_C_Upf1"/>
    <property type="match status" value="1"/>
</dbReference>
<name>A0A917V7A8_9NOCA</name>
<dbReference type="Pfam" id="PF13087">
    <property type="entry name" value="AAA_12"/>
    <property type="match status" value="1"/>
</dbReference>
<evidence type="ECO:0000256" key="3">
    <source>
        <dbReference type="ARBA" id="ARBA00022806"/>
    </source>
</evidence>
<dbReference type="EMBL" id="BMMW01000002">
    <property type="protein sequence ID" value="GGK46942.1"/>
    <property type="molecule type" value="Genomic_DNA"/>
</dbReference>
<dbReference type="InterPro" id="IPR047187">
    <property type="entry name" value="SF1_C_Upf1"/>
</dbReference>
<dbReference type="Proteomes" id="UP000612956">
    <property type="component" value="Unassembled WGS sequence"/>
</dbReference>
<dbReference type="InterPro" id="IPR050534">
    <property type="entry name" value="Coronavir_polyprotein_1ab"/>
</dbReference>
<feature type="domain" description="DNA2/NAM7 helicase-like C-terminal" evidence="5">
    <location>
        <begin position="937"/>
        <end position="1112"/>
    </location>
</feature>
<reference evidence="6" key="2">
    <citation type="submission" date="2020-09" db="EMBL/GenBank/DDBJ databases">
        <authorList>
            <person name="Sun Q."/>
            <person name="Zhou Y."/>
        </authorList>
    </citation>
    <scope>NUCLEOTIDE SEQUENCE</scope>
    <source>
        <strain evidence="6">CGMCC 4.7278</strain>
    </source>
</reference>
<accession>A0A917V7A8</accession>
<evidence type="ECO:0000256" key="1">
    <source>
        <dbReference type="ARBA" id="ARBA00022741"/>
    </source>
</evidence>
<keyword evidence="4" id="KW-0067">ATP-binding</keyword>
<reference evidence="6" key="1">
    <citation type="journal article" date="2014" name="Int. J. Syst. Evol. Microbiol.">
        <title>Complete genome sequence of Corynebacterium casei LMG S-19264T (=DSM 44701T), isolated from a smear-ripened cheese.</title>
        <authorList>
            <consortium name="US DOE Joint Genome Institute (JGI-PGF)"/>
            <person name="Walter F."/>
            <person name="Albersmeier A."/>
            <person name="Kalinowski J."/>
            <person name="Ruckert C."/>
        </authorList>
    </citation>
    <scope>NUCLEOTIDE SEQUENCE</scope>
    <source>
        <strain evidence="6">CGMCC 4.7278</strain>
    </source>
</reference>
<dbReference type="InterPro" id="IPR027417">
    <property type="entry name" value="P-loop_NTPase"/>
</dbReference>
<keyword evidence="2" id="KW-0378">Hydrolase</keyword>
<dbReference type="PANTHER" id="PTHR43788">
    <property type="entry name" value="DNA2/NAM7 HELICASE FAMILY MEMBER"/>
    <property type="match status" value="1"/>
</dbReference>
<dbReference type="GO" id="GO:0016787">
    <property type="term" value="F:hydrolase activity"/>
    <property type="evidence" value="ECO:0007669"/>
    <property type="project" value="UniProtKB-KW"/>
</dbReference>
<dbReference type="GO" id="GO:0005524">
    <property type="term" value="F:ATP binding"/>
    <property type="evidence" value="ECO:0007669"/>
    <property type="project" value="UniProtKB-KW"/>
</dbReference>
<evidence type="ECO:0000313" key="6">
    <source>
        <dbReference type="EMBL" id="GGK46942.1"/>
    </source>
</evidence>
<dbReference type="GO" id="GO:0043139">
    <property type="term" value="F:5'-3' DNA helicase activity"/>
    <property type="evidence" value="ECO:0007669"/>
    <property type="project" value="TreeGrafter"/>
</dbReference>
<dbReference type="InterPro" id="IPR041679">
    <property type="entry name" value="DNA2/NAM7-like_C"/>
</dbReference>
<keyword evidence="1" id="KW-0547">Nucleotide-binding</keyword>
<evidence type="ECO:0000256" key="4">
    <source>
        <dbReference type="ARBA" id="ARBA00022840"/>
    </source>
</evidence>
<comment type="caution">
    <text evidence="6">The sequence shown here is derived from an EMBL/GenBank/DDBJ whole genome shotgun (WGS) entry which is preliminary data.</text>
</comment>
<dbReference type="PANTHER" id="PTHR43788:SF8">
    <property type="entry name" value="DNA-BINDING PROTEIN SMUBP-2"/>
    <property type="match status" value="1"/>
</dbReference>
<evidence type="ECO:0000259" key="5">
    <source>
        <dbReference type="Pfam" id="PF13087"/>
    </source>
</evidence>
<gene>
    <name evidence="6" type="ORF">GCM10011591_17790</name>
</gene>
<evidence type="ECO:0000256" key="2">
    <source>
        <dbReference type="ARBA" id="ARBA00022801"/>
    </source>
</evidence>
<dbReference type="Gene3D" id="3.40.50.300">
    <property type="entry name" value="P-loop containing nucleotide triphosphate hydrolases"/>
    <property type="match status" value="2"/>
</dbReference>
<dbReference type="AlphaFoldDB" id="A0A917V7A8"/>
<protein>
    <submittedName>
        <fullName evidence="6">ATPase</fullName>
    </submittedName>
</protein>
<evidence type="ECO:0000313" key="7">
    <source>
        <dbReference type="Proteomes" id="UP000612956"/>
    </source>
</evidence>
<proteinExistence type="predicted"/>
<keyword evidence="7" id="KW-1185">Reference proteome</keyword>